<evidence type="ECO:0000256" key="8">
    <source>
        <dbReference type="ARBA" id="ARBA00031108"/>
    </source>
</evidence>
<dbReference type="InterPro" id="IPR002505">
    <property type="entry name" value="PTA_PTB"/>
</dbReference>
<dbReference type="PANTHER" id="PTHR43356">
    <property type="entry name" value="PHOSPHATE ACETYLTRANSFERASE"/>
    <property type="match status" value="1"/>
</dbReference>
<comment type="similarity">
    <text evidence="3">Belongs to the phosphate acetyltransferase and butyryltransferase family.</text>
</comment>
<dbReference type="InterPro" id="IPR050500">
    <property type="entry name" value="Phos_Acetyltrans/Butyryltrans"/>
</dbReference>
<keyword evidence="11" id="KW-1185">Reference proteome</keyword>
<dbReference type="RefSeq" id="WP_118990983.1">
    <property type="nucleotide sequence ID" value="NZ_CP023434.1"/>
</dbReference>
<dbReference type="OrthoDB" id="9805787at2"/>
<evidence type="ECO:0000259" key="9">
    <source>
        <dbReference type="Pfam" id="PF01515"/>
    </source>
</evidence>
<evidence type="ECO:0000256" key="2">
    <source>
        <dbReference type="ARBA" id="ARBA00004989"/>
    </source>
</evidence>
<dbReference type="AlphaFoldDB" id="A0A347WLX9"/>
<sequence length="356" mass="38941">MINKLAQKIQGKQVSIVYPEATDERILKAVSRLYQENLIQPILIGDEEEINIAGRKYGVSVDNMQIYNPNTYADFDSMVEAFVARRNGKTTENQARGILRDKAYFGTMLVYQGIADGMVCGAVYTTGDTVRPALQIIKTREGVQLISGAFLMLNPDNNGENYIMSDCAININPNAQQLAEIAVETAKTAELFGLVPRIAMLSFSSKGSANSPEVDKVVEATKIAQQIAPNLKIDGELQLDAAIVPSVGKSKAKDSEVAGQANVLIFPDLQSGNIGYKIGQRFGNYQAIGPILQGLQKPISDLSRGCNIEDVYNISIVTASQSLQDSKQNNYSHLSEDELKKLIREVIREVFSDLVS</sequence>
<dbReference type="NCBIfam" id="NF007233">
    <property type="entry name" value="PRK09653.1"/>
    <property type="match status" value="1"/>
</dbReference>
<accession>A0A347WLX9</accession>
<dbReference type="InterPro" id="IPR042113">
    <property type="entry name" value="P_AcTrfase_dom1"/>
</dbReference>
<proteinExistence type="inferred from homology"/>
<evidence type="ECO:0000256" key="4">
    <source>
        <dbReference type="ARBA" id="ARBA00012707"/>
    </source>
</evidence>
<dbReference type="EC" id="2.3.1.8" evidence="4"/>
<dbReference type="Proteomes" id="UP000263232">
    <property type="component" value="Chromosome"/>
</dbReference>
<evidence type="ECO:0000313" key="11">
    <source>
        <dbReference type="Proteomes" id="UP000263232"/>
    </source>
</evidence>
<organism evidence="10 11">
    <name type="scientific">Suicoccus acidiformans</name>
    <dbReference type="NCBI Taxonomy" id="2036206"/>
    <lineage>
        <taxon>Bacteria</taxon>
        <taxon>Bacillati</taxon>
        <taxon>Bacillota</taxon>
        <taxon>Bacilli</taxon>
        <taxon>Lactobacillales</taxon>
        <taxon>Aerococcaceae</taxon>
        <taxon>Suicoccus</taxon>
    </lineage>
</organism>
<dbReference type="PIRSF" id="PIRSF000428">
    <property type="entry name" value="P_Ac_trans"/>
    <property type="match status" value="1"/>
</dbReference>
<protein>
    <recommendedName>
        <fullName evidence="5">Phosphate acetyltransferase</fullName>
        <ecNumber evidence="4">2.3.1.8</ecNumber>
    </recommendedName>
    <alternativeName>
        <fullName evidence="8">Phosphotransacetylase</fullName>
    </alternativeName>
</protein>
<keyword evidence="7" id="KW-0012">Acyltransferase</keyword>
<dbReference type="Gene3D" id="3.40.50.10950">
    <property type="match status" value="1"/>
</dbReference>
<keyword evidence="6 10" id="KW-0808">Transferase</keyword>
<evidence type="ECO:0000256" key="3">
    <source>
        <dbReference type="ARBA" id="ARBA00005656"/>
    </source>
</evidence>
<dbReference type="PANTHER" id="PTHR43356:SF3">
    <property type="entry name" value="PHOSPHATE ACETYLTRANSFERASE"/>
    <property type="match status" value="1"/>
</dbReference>
<comment type="catalytic activity">
    <reaction evidence="1">
        <text>acetyl-CoA + phosphate = acetyl phosphate + CoA</text>
        <dbReference type="Rhea" id="RHEA:19521"/>
        <dbReference type="ChEBI" id="CHEBI:22191"/>
        <dbReference type="ChEBI" id="CHEBI:43474"/>
        <dbReference type="ChEBI" id="CHEBI:57287"/>
        <dbReference type="ChEBI" id="CHEBI:57288"/>
        <dbReference type="EC" id="2.3.1.8"/>
    </reaction>
</comment>
<dbReference type="NCBIfam" id="TIGR00651">
    <property type="entry name" value="pta"/>
    <property type="match status" value="1"/>
</dbReference>
<evidence type="ECO:0000256" key="7">
    <source>
        <dbReference type="ARBA" id="ARBA00023315"/>
    </source>
</evidence>
<feature type="domain" description="Phosphate acetyl/butaryl transferase" evidence="9">
    <location>
        <begin position="2"/>
        <end position="319"/>
    </location>
</feature>
<name>A0A347WLX9_9LACT</name>
<evidence type="ECO:0000256" key="5">
    <source>
        <dbReference type="ARBA" id="ARBA00021528"/>
    </source>
</evidence>
<evidence type="ECO:0000313" key="10">
    <source>
        <dbReference type="EMBL" id="AXY26086.1"/>
    </source>
</evidence>
<dbReference type="SUPFAM" id="SSF53659">
    <property type="entry name" value="Isocitrate/Isopropylmalate dehydrogenase-like"/>
    <property type="match status" value="1"/>
</dbReference>
<dbReference type="InterPro" id="IPR004614">
    <property type="entry name" value="P_AcTrfase"/>
</dbReference>
<gene>
    <name evidence="10" type="primary">pta</name>
    <name evidence="10" type="ORF">CL176_08780</name>
</gene>
<dbReference type="KEGG" id="abae:CL176_08780"/>
<evidence type="ECO:0000256" key="1">
    <source>
        <dbReference type="ARBA" id="ARBA00000705"/>
    </source>
</evidence>
<dbReference type="EMBL" id="CP023434">
    <property type="protein sequence ID" value="AXY26086.1"/>
    <property type="molecule type" value="Genomic_DNA"/>
</dbReference>
<dbReference type="Pfam" id="PF01515">
    <property type="entry name" value="PTA_PTB"/>
    <property type="match status" value="1"/>
</dbReference>
<dbReference type="InterPro" id="IPR042112">
    <property type="entry name" value="P_AcTrfase_dom2"/>
</dbReference>
<evidence type="ECO:0000256" key="6">
    <source>
        <dbReference type="ARBA" id="ARBA00022679"/>
    </source>
</evidence>
<dbReference type="InterPro" id="IPR012147">
    <property type="entry name" value="P_Ac_Bu_trans"/>
</dbReference>
<dbReference type="GO" id="GO:0008959">
    <property type="term" value="F:phosphate acetyltransferase activity"/>
    <property type="evidence" value="ECO:0007669"/>
    <property type="project" value="UniProtKB-EC"/>
</dbReference>
<comment type="pathway">
    <text evidence="2">Metabolic intermediate biosynthesis; acetyl-CoA biosynthesis; acetyl-CoA from acetate: step 2/2.</text>
</comment>
<dbReference type="Gene3D" id="3.40.50.10750">
    <property type="entry name" value="Isocitrate/Isopropylmalate dehydrogenase-like"/>
    <property type="match status" value="1"/>
</dbReference>
<reference evidence="10 11" key="1">
    <citation type="submission" date="2017-09" db="EMBL/GenBank/DDBJ databases">
        <title>Complete genome sequence of Oxytococcus suis strain ZY16052.</title>
        <authorList>
            <person name="Li F."/>
        </authorList>
    </citation>
    <scope>NUCLEOTIDE SEQUENCE [LARGE SCALE GENOMIC DNA]</scope>
    <source>
        <strain evidence="10 11">ZY16052</strain>
    </source>
</reference>